<evidence type="ECO:0000313" key="1">
    <source>
        <dbReference type="EMBL" id="MCQ3829506.1"/>
    </source>
</evidence>
<comment type="caution">
    <text evidence="1">The sequence shown here is derived from an EMBL/GenBank/DDBJ whole genome shotgun (WGS) entry which is preliminary data.</text>
</comment>
<dbReference type="Proteomes" id="UP001205566">
    <property type="component" value="Unassembled WGS sequence"/>
</dbReference>
<dbReference type="EMBL" id="JACASI010000025">
    <property type="protein sequence ID" value="MCQ3829506.1"/>
    <property type="molecule type" value="Genomic_DNA"/>
</dbReference>
<proteinExistence type="predicted"/>
<keyword evidence="2" id="KW-1185">Reference proteome</keyword>
<sequence length="132" mass="15192">MQQTERQTAASGSMALQEFWPWLADHCNCILRAGTPDSILYDDDDFHWRFTQENPRTLLVQLVRGKRLIGEVFVEPDLVSSVRLTPGDKDEVIFDLMAEADGEEHVLYYFVMAHGYDGHHQPEPTARHGRLH</sequence>
<evidence type="ECO:0000313" key="2">
    <source>
        <dbReference type="Proteomes" id="UP001205566"/>
    </source>
</evidence>
<accession>A0ABT1P097</accession>
<protein>
    <submittedName>
        <fullName evidence="1">Uncharacterized protein</fullName>
    </submittedName>
</protein>
<dbReference type="RefSeq" id="WP_255874340.1">
    <property type="nucleotide sequence ID" value="NZ_JACASI010000025.1"/>
</dbReference>
<organism evidence="1 2">
    <name type="scientific">Microbulbifer elongatus</name>
    <dbReference type="NCBI Taxonomy" id="86173"/>
    <lineage>
        <taxon>Bacteria</taxon>
        <taxon>Pseudomonadati</taxon>
        <taxon>Pseudomonadota</taxon>
        <taxon>Gammaproteobacteria</taxon>
        <taxon>Cellvibrionales</taxon>
        <taxon>Microbulbiferaceae</taxon>
        <taxon>Microbulbifer</taxon>
    </lineage>
</organism>
<gene>
    <name evidence="1" type="ORF">HXX02_08605</name>
</gene>
<name>A0ABT1P097_9GAMM</name>
<reference evidence="1" key="1">
    <citation type="thesis" date="2020" institute="Technische Universitat Dresden" country="Dresden, Germany">
        <title>The Agarolytic System of Microbulbifer elongatus PORT2, Isolated from Batu Karas, Pangandaran West Java Indonesia.</title>
        <authorList>
            <person name="Anggraeni S.R."/>
        </authorList>
    </citation>
    <scope>NUCLEOTIDE SEQUENCE</scope>
    <source>
        <strain evidence="1">PORT2</strain>
    </source>
</reference>